<dbReference type="EMBL" id="JAAAID010004557">
    <property type="protein sequence ID" value="KAF9992753.1"/>
    <property type="molecule type" value="Genomic_DNA"/>
</dbReference>
<dbReference type="Proteomes" id="UP000703661">
    <property type="component" value="Unassembled WGS sequence"/>
</dbReference>
<gene>
    <name evidence="2" type="ORF">BGZ80_008422</name>
</gene>
<accession>A0A9P6SRJ7</accession>
<protein>
    <recommendedName>
        <fullName evidence="1">Condensation domain-containing protein</fullName>
    </recommendedName>
</protein>
<dbReference type="Pfam" id="PF00668">
    <property type="entry name" value="Condensation"/>
    <property type="match status" value="1"/>
</dbReference>
<dbReference type="Gene3D" id="3.30.559.30">
    <property type="entry name" value="Nonribosomal peptide synthetase, condensation domain"/>
    <property type="match status" value="1"/>
</dbReference>
<feature type="domain" description="Condensation" evidence="1">
    <location>
        <begin position="25"/>
        <end position="197"/>
    </location>
</feature>
<dbReference type="AlphaFoldDB" id="A0A9P6SRJ7"/>
<organism evidence="2 3">
    <name type="scientific">Entomortierella chlamydospora</name>
    <dbReference type="NCBI Taxonomy" id="101097"/>
    <lineage>
        <taxon>Eukaryota</taxon>
        <taxon>Fungi</taxon>
        <taxon>Fungi incertae sedis</taxon>
        <taxon>Mucoromycota</taxon>
        <taxon>Mortierellomycotina</taxon>
        <taxon>Mortierellomycetes</taxon>
        <taxon>Mortierellales</taxon>
        <taxon>Mortierellaceae</taxon>
        <taxon>Entomortierella</taxon>
    </lineage>
</organism>
<dbReference type="PANTHER" id="PTHR45398:SF1">
    <property type="entry name" value="ENZYME, PUTATIVE (JCVI)-RELATED"/>
    <property type="match status" value="1"/>
</dbReference>
<dbReference type="GO" id="GO:0003824">
    <property type="term" value="F:catalytic activity"/>
    <property type="evidence" value="ECO:0007669"/>
    <property type="project" value="InterPro"/>
</dbReference>
<dbReference type="PANTHER" id="PTHR45398">
    <property type="match status" value="1"/>
</dbReference>
<reference evidence="2" key="1">
    <citation type="journal article" date="2020" name="Fungal Divers.">
        <title>Resolving the Mortierellaceae phylogeny through synthesis of multi-gene phylogenetics and phylogenomics.</title>
        <authorList>
            <person name="Vandepol N."/>
            <person name="Liber J."/>
            <person name="Desiro A."/>
            <person name="Na H."/>
            <person name="Kennedy M."/>
            <person name="Barry K."/>
            <person name="Grigoriev I.V."/>
            <person name="Miller A.N."/>
            <person name="O'Donnell K."/>
            <person name="Stajich J.E."/>
            <person name="Bonito G."/>
        </authorList>
    </citation>
    <scope>NUCLEOTIDE SEQUENCE</scope>
    <source>
        <strain evidence="2">NRRL 2769</strain>
    </source>
</reference>
<sequence length="204" mass="22289">MLEDIDTPVLPFGLSDVNHDSLDVTGSLLLSQELNDRLRGHATRTGVSVARICHLTWAVVVASTSGQERVVFGTLISGRRRSETSGSTMGPMINTLPIRVDIMDARVEESLYQVKSDISALMEHKNASLTLAQGCSSVPAGIPLFSSLFNYRHKPAKSSDSSNITHMEILDILERSNYPITMNVDDSGSDLTLTCQAVHQLIHR</sequence>
<dbReference type="InterPro" id="IPR001242">
    <property type="entry name" value="Condensation_dom"/>
</dbReference>
<proteinExistence type="predicted"/>
<dbReference type="SUPFAM" id="SSF52777">
    <property type="entry name" value="CoA-dependent acyltransferases"/>
    <property type="match status" value="1"/>
</dbReference>
<evidence type="ECO:0000313" key="2">
    <source>
        <dbReference type="EMBL" id="KAF9992753.1"/>
    </source>
</evidence>
<keyword evidence="3" id="KW-1185">Reference proteome</keyword>
<evidence type="ECO:0000259" key="1">
    <source>
        <dbReference type="Pfam" id="PF00668"/>
    </source>
</evidence>
<name>A0A9P6SRJ7_9FUNG</name>
<comment type="caution">
    <text evidence="2">The sequence shown here is derived from an EMBL/GenBank/DDBJ whole genome shotgun (WGS) entry which is preliminary data.</text>
</comment>
<feature type="non-terminal residue" evidence="2">
    <location>
        <position position="204"/>
    </location>
</feature>
<evidence type="ECO:0000313" key="3">
    <source>
        <dbReference type="Proteomes" id="UP000703661"/>
    </source>
</evidence>